<comment type="caution">
    <text evidence="3">The sequence shown here is derived from an EMBL/GenBank/DDBJ whole genome shotgun (WGS) entry which is preliminary data.</text>
</comment>
<accession>A0A2T3WCR6</accession>
<protein>
    <submittedName>
        <fullName evidence="3">Restriction endonuclease</fullName>
    </submittedName>
</protein>
<dbReference type="RefSeq" id="WP_107136297.1">
    <property type="nucleotide sequence ID" value="NZ_PYSV01000001.1"/>
</dbReference>
<dbReference type="GO" id="GO:0003677">
    <property type="term" value="F:DNA binding"/>
    <property type="evidence" value="ECO:0007669"/>
    <property type="project" value="InterPro"/>
</dbReference>
<dbReference type="InterPro" id="IPR025745">
    <property type="entry name" value="Mrr-like_N_dom"/>
</dbReference>
<evidence type="ECO:0000259" key="1">
    <source>
        <dbReference type="Pfam" id="PF04471"/>
    </source>
</evidence>
<sequence length="298" mass="33043">MPIPDYQTFMRPLLALLEDGEPRRMRDLYSRLATDFQLTSTELAEMLPSGRQPTYMNRIGWAKTYLLKAGALQSAQRGSVQITPRGRALLADHAEPLNTKRLFAFPEFIQFQGGNPLAPEHATPTPSLSPDEQLATLAAELNSTLRTELLTQVTQLTPSQFERLVVELLVAMGYGGNARDAGQALGRSGDNGVDGLIKQDPLGLGRIYLQAKRWQNVVHSPEIRGFSGSLTFHKASKGVFLTTSSFSEGARQTAQQIGNIILIDGQTLADYMIEYGVGVLTRETYHLRRLDSEYFEEL</sequence>
<dbReference type="Proteomes" id="UP000240317">
    <property type="component" value="Unassembled WGS sequence"/>
</dbReference>
<keyword evidence="4" id="KW-1185">Reference proteome</keyword>
<dbReference type="EMBL" id="PYSV01000001">
    <property type="protein sequence ID" value="PTA69705.1"/>
    <property type="molecule type" value="Genomic_DNA"/>
</dbReference>
<dbReference type="Pfam" id="PF14338">
    <property type="entry name" value="Mrr_N"/>
    <property type="match status" value="1"/>
</dbReference>
<keyword evidence="3" id="KW-0378">Hydrolase</keyword>
<keyword evidence="3" id="KW-0255">Endonuclease</keyword>
<dbReference type="AlphaFoldDB" id="A0A2T3WCR6"/>
<dbReference type="GO" id="GO:0015666">
    <property type="term" value="F:restriction endodeoxyribonuclease activity"/>
    <property type="evidence" value="ECO:0007669"/>
    <property type="project" value="TreeGrafter"/>
</dbReference>
<evidence type="ECO:0000259" key="2">
    <source>
        <dbReference type="Pfam" id="PF14338"/>
    </source>
</evidence>
<dbReference type="GO" id="GO:0009307">
    <property type="term" value="P:DNA restriction-modification system"/>
    <property type="evidence" value="ECO:0007669"/>
    <property type="project" value="InterPro"/>
</dbReference>
<dbReference type="OrthoDB" id="9803736at2"/>
<evidence type="ECO:0000313" key="4">
    <source>
        <dbReference type="Proteomes" id="UP000240317"/>
    </source>
</evidence>
<keyword evidence="3" id="KW-0540">Nuclease</keyword>
<name>A0A2T3WCR6_9DEIO</name>
<dbReference type="SUPFAM" id="SSF52980">
    <property type="entry name" value="Restriction endonuclease-like"/>
    <property type="match status" value="1"/>
</dbReference>
<dbReference type="InterPro" id="IPR011856">
    <property type="entry name" value="tRNA_endonuc-like_dom_sf"/>
</dbReference>
<feature type="domain" description="Restriction system protein Mrr-like N-terminal" evidence="2">
    <location>
        <begin position="6"/>
        <end position="91"/>
    </location>
</feature>
<dbReference type="PANTHER" id="PTHR30015:SF7">
    <property type="entry name" value="TYPE IV METHYL-DIRECTED RESTRICTION ENZYME ECOKMRR"/>
    <property type="match status" value="1"/>
</dbReference>
<dbReference type="PANTHER" id="PTHR30015">
    <property type="entry name" value="MRR RESTRICTION SYSTEM PROTEIN"/>
    <property type="match status" value="1"/>
</dbReference>
<gene>
    <name evidence="3" type="ORF">C8263_01425</name>
</gene>
<reference evidence="3 4" key="1">
    <citation type="submission" date="2018-03" db="EMBL/GenBank/DDBJ databases">
        <title>Draft genome of Deinococcus sp. OD32.</title>
        <authorList>
            <person name="Wang X.-P."/>
            <person name="Du Z.-J."/>
        </authorList>
    </citation>
    <scope>NUCLEOTIDE SEQUENCE [LARGE SCALE GENOMIC DNA]</scope>
    <source>
        <strain evidence="3 4">OD32</strain>
    </source>
</reference>
<dbReference type="Gene3D" id="3.40.1350.10">
    <property type="match status" value="1"/>
</dbReference>
<dbReference type="InterPro" id="IPR011335">
    <property type="entry name" value="Restrct_endonuc-II-like"/>
</dbReference>
<evidence type="ECO:0000313" key="3">
    <source>
        <dbReference type="EMBL" id="PTA69705.1"/>
    </source>
</evidence>
<dbReference type="Pfam" id="PF04471">
    <property type="entry name" value="Mrr_cat"/>
    <property type="match status" value="1"/>
</dbReference>
<dbReference type="InterPro" id="IPR052906">
    <property type="entry name" value="Type_IV_Methyl-Rstrct_Enzyme"/>
</dbReference>
<feature type="domain" description="Restriction endonuclease type IV Mrr" evidence="1">
    <location>
        <begin position="155"/>
        <end position="272"/>
    </location>
</feature>
<proteinExistence type="predicted"/>
<dbReference type="InterPro" id="IPR007560">
    <property type="entry name" value="Restrct_endonuc_IV_Mrr"/>
</dbReference>
<organism evidence="3 4">
    <name type="scientific">Deinococcus arcticus</name>
    <dbReference type="NCBI Taxonomy" id="2136176"/>
    <lineage>
        <taxon>Bacteria</taxon>
        <taxon>Thermotogati</taxon>
        <taxon>Deinococcota</taxon>
        <taxon>Deinococci</taxon>
        <taxon>Deinococcales</taxon>
        <taxon>Deinococcaceae</taxon>
        <taxon>Deinococcus</taxon>
    </lineage>
</organism>